<gene>
    <name evidence="12" type="ORF">SAMN02745973_02025</name>
</gene>
<feature type="transmembrane region" description="Helical" evidence="10">
    <location>
        <begin position="12"/>
        <end position="37"/>
    </location>
</feature>
<keyword evidence="13" id="KW-1185">Reference proteome</keyword>
<protein>
    <submittedName>
        <fullName evidence="12">YidC/Oxa1 family membrane protein insertase</fullName>
    </submittedName>
</protein>
<evidence type="ECO:0000256" key="6">
    <source>
        <dbReference type="ARBA" id="ARBA00022989"/>
    </source>
</evidence>
<evidence type="ECO:0000256" key="10">
    <source>
        <dbReference type="SAM" id="Phobius"/>
    </source>
</evidence>
<evidence type="ECO:0000259" key="11">
    <source>
        <dbReference type="Pfam" id="PF02096"/>
    </source>
</evidence>
<evidence type="ECO:0000256" key="8">
    <source>
        <dbReference type="ARBA" id="ARBA00023186"/>
    </source>
</evidence>
<dbReference type="InterPro" id="IPR047196">
    <property type="entry name" value="YidC_ALB_C"/>
</dbReference>
<keyword evidence="6 10" id="KW-1133">Transmembrane helix</keyword>
<keyword evidence="8" id="KW-0143">Chaperone</keyword>
<proteinExistence type="inferred from homology"/>
<dbReference type="RefSeq" id="WP_087679380.1">
    <property type="nucleotide sequence ID" value="NZ_FUWV01000016.1"/>
</dbReference>
<evidence type="ECO:0000256" key="9">
    <source>
        <dbReference type="RuleBase" id="RU003945"/>
    </source>
</evidence>
<organism evidence="12 13">
    <name type="scientific">Garciella nitratireducens DSM 15102</name>
    <dbReference type="NCBI Taxonomy" id="1121911"/>
    <lineage>
        <taxon>Bacteria</taxon>
        <taxon>Bacillati</taxon>
        <taxon>Bacillota</taxon>
        <taxon>Clostridia</taxon>
        <taxon>Eubacteriales</taxon>
        <taxon>Eubacteriaceae</taxon>
        <taxon>Garciella</taxon>
    </lineage>
</organism>
<keyword evidence="4 9" id="KW-0812">Transmembrane</keyword>
<keyword evidence="3" id="KW-1003">Cell membrane</keyword>
<feature type="transmembrane region" description="Helical" evidence="10">
    <location>
        <begin position="138"/>
        <end position="156"/>
    </location>
</feature>
<sequence>MSFIYELFGKILYLIYSVIGNYGFSIIVFTILVKLLLIPLTKKQTDNTKKMQEIQPKLQEIQKKYGNNREKLNKELLKLYDEYNYKPTAGCLPLLIQFPIIIGLFRVIQQPEVYVFPKGYDVVHKFLWISDLSKPDPYYILPVLAAIFTYFSMKVSTPQQQNAANTDTAAQTQKTMAMVMPIMIGFISLKFPAGLALYWVVSNLMQAIQQYIILGKFSRSKEASK</sequence>
<evidence type="ECO:0000256" key="7">
    <source>
        <dbReference type="ARBA" id="ARBA00023136"/>
    </source>
</evidence>
<evidence type="ECO:0000313" key="12">
    <source>
        <dbReference type="EMBL" id="SJZ89413.1"/>
    </source>
</evidence>
<comment type="subcellular location">
    <subcellularLocation>
        <location evidence="1">Cell membrane</location>
        <topology evidence="1">Multi-pass membrane protein</topology>
    </subcellularLocation>
    <subcellularLocation>
        <location evidence="9">Membrane</location>
        <topology evidence="9">Multi-pass membrane protein</topology>
    </subcellularLocation>
</comment>
<dbReference type="GO" id="GO:0005886">
    <property type="term" value="C:plasma membrane"/>
    <property type="evidence" value="ECO:0007669"/>
    <property type="project" value="UniProtKB-SubCell"/>
</dbReference>
<dbReference type="OrthoDB" id="9780552at2"/>
<feature type="transmembrane region" description="Helical" evidence="10">
    <location>
        <begin position="177"/>
        <end position="201"/>
    </location>
</feature>
<accession>A0A1T4PCX6</accession>
<dbReference type="InterPro" id="IPR001708">
    <property type="entry name" value="YidC/ALB3/OXA1/COX18"/>
</dbReference>
<dbReference type="GO" id="GO:0032977">
    <property type="term" value="F:membrane insertase activity"/>
    <property type="evidence" value="ECO:0007669"/>
    <property type="project" value="InterPro"/>
</dbReference>
<evidence type="ECO:0000256" key="2">
    <source>
        <dbReference type="ARBA" id="ARBA00022448"/>
    </source>
</evidence>
<comment type="similarity">
    <text evidence="9">Belongs to the OXA1/ALB3/YidC family.</text>
</comment>
<dbReference type="EMBL" id="FUWV01000016">
    <property type="protein sequence ID" value="SJZ89413.1"/>
    <property type="molecule type" value="Genomic_DNA"/>
</dbReference>
<keyword evidence="2" id="KW-0813">Transport</keyword>
<dbReference type="InterPro" id="IPR028055">
    <property type="entry name" value="YidC/Oxa/ALB_C"/>
</dbReference>
<name>A0A1T4PCX6_9FIRM</name>
<evidence type="ECO:0000313" key="13">
    <source>
        <dbReference type="Proteomes" id="UP000196365"/>
    </source>
</evidence>
<feature type="transmembrane region" description="Helical" evidence="10">
    <location>
        <begin position="88"/>
        <end position="108"/>
    </location>
</feature>
<evidence type="ECO:0000256" key="1">
    <source>
        <dbReference type="ARBA" id="ARBA00004651"/>
    </source>
</evidence>
<evidence type="ECO:0000256" key="5">
    <source>
        <dbReference type="ARBA" id="ARBA00022927"/>
    </source>
</evidence>
<dbReference type="Proteomes" id="UP000196365">
    <property type="component" value="Unassembled WGS sequence"/>
</dbReference>
<feature type="domain" description="Membrane insertase YidC/Oxa/ALB C-terminal" evidence="11">
    <location>
        <begin position="22"/>
        <end position="213"/>
    </location>
</feature>
<reference evidence="12 13" key="1">
    <citation type="submission" date="2017-02" db="EMBL/GenBank/DDBJ databases">
        <authorList>
            <person name="Peterson S.W."/>
        </authorList>
    </citation>
    <scope>NUCLEOTIDE SEQUENCE [LARGE SCALE GENOMIC DNA]</scope>
    <source>
        <strain evidence="12 13">DSM 15102</strain>
    </source>
</reference>
<dbReference type="GO" id="GO:0051205">
    <property type="term" value="P:protein insertion into membrane"/>
    <property type="evidence" value="ECO:0007669"/>
    <property type="project" value="TreeGrafter"/>
</dbReference>
<dbReference type="Pfam" id="PF02096">
    <property type="entry name" value="60KD_IMP"/>
    <property type="match status" value="1"/>
</dbReference>
<dbReference type="PRINTS" id="PR01900">
    <property type="entry name" value="YIDCPROTEIN"/>
</dbReference>
<evidence type="ECO:0000256" key="3">
    <source>
        <dbReference type="ARBA" id="ARBA00022475"/>
    </source>
</evidence>
<keyword evidence="7 10" id="KW-0472">Membrane</keyword>
<dbReference type="CDD" id="cd20070">
    <property type="entry name" value="5TM_YidC_Alb3"/>
    <property type="match status" value="1"/>
</dbReference>
<dbReference type="NCBIfam" id="TIGR03592">
    <property type="entry name" value="yidC_oxa1_cterm"/>
    <property type="match status" value="1"/>
</dbReference>
<keyword evidence="5" id="KW-0653">Protein transport</keyword>
<dbReference type="PANTHER" id="PTHR12428:SF65">
    <property type="entry name" value="CYTOCHROME C OXIDASE ASSEMBLY PROTEIN COX18, MITOCHONDRIAL"/>
    <property type="match status" value="1"/>
</dbReference>
<dbReference type="AlphaFoldDB" id="A0A1T4PCX6"/>
<dbReference type="PANTHER" id="PTHR12428">
    <property type="entry name" value="OXA1"/>
    <property type="match status" value="1"/>
</dbReference>
<dbReference type="GO" id="GO:0015031">
    <property type="term" value="P:protein transport"/>
    <property type="evidence" value="ECO:0007669"/>
    <property type="project" value="UniProtKB-KW"/>
</dbReference>
<evidence type="ECO:0000256" key="4">
    <source>
        <dbReference type="ARBA" id="ARBA00022692"/>
    </source>
</evidence>